<evidence type="ECO:0000256" key="3">
    <source>
        <dbReference type="ARBA" id="ARBA00022723"/>
    </source>
</evidence>
<dbReference type="AlphaFoldDB" id="A0A8T4C762"/>
<dbReference type="InterPro" id="IPR039661">
    <property type="entry name" value="ELP3"/>
</dbReference>
<organism evidence="6 7">
    <name type="scientific">Candidatus Iainarchaeum sp</name>
    <dbReference type="NCBI Taxonomy" id="3101447"/>
    <lineage>
        <taxon>Archaea</taxon>
        <taxon>Candidatus Iainarchaeota</taxon>
        <taxon>Candidatus Iainarchaeia</taxon>
        <taxon>Candidatus Iainarchaeales</taxon>
        <taxon>Candidatus Iainarchaeaceae</taxon>
        <taxon>Candidatus Iainarchaeum</taxon>
    </lineage>
</organism>
<sequence length="135" mass="14977">MSTKTPALSTLAARVYEELKKGSIRTKHQLDSRKRELADGLNINHLPTNPDLLPLIKGKLTPEQRKLFMIKPVRNISGVAVLAAMVKPHLCPHGTCVYCPKGIHHPAPPAYTGDEPAAQRGYRNNFDAYKQVTSR</sequence>
<evidence type="ECO:0000256" key="5">
    <source>
        <dbReference type="ARBA" id="ARBA00023014"/>
    </source>
</evidence>
<dbReference type="Proteomes" id="UP000774699">
    <property type="component" value="Unassembled WGS sequence"/>
</dbReference>
<dbReference type="GO" id="GO:0046872">
    <property type="term" value="F:metal ion binding"/>
    <property type="evidence" value="ECO:0007669"/>
    <property type="project" value="UniProtKB-KW"/>
</dbReference>
<dbReference type="EMBL" id="VGJJ01000007">
    <property type="protein sequence ID" value="MBM3282014.1"/>
    <property type="molecule type" value="Genomic_DNA"/>
</dbReference>
<keyword evidence="5" id="KW-0411">Iron-sulfur</keyword>
<evidence type="ECO:0000256" key="4">
    <source>
        <dbReference type="ARBA" id="ARBA00023004"/>
    </source>
</evidence>
<dbReference type="GO" id="GO:0002926">
    <property type="term" value="P:tRNA wobble base 5-methoxycarbonylmethyl-2-thiouridinylation"/>
    <property type="evidence" value="ECO:0007669"/>
    <property type="project" value="TreeGrafter"/>
</dbReference>
<evidence type="ECO:0000313" key="7">
    <source>
        <dbReference type="Proteomes" id="UP000774699"/>
    </source>
</evidence>
<name>A0A8T4C762_9ARCH</name>
<gene>
    <name evidence="6" type="ORF">FJY86_01575</name>
</gene>
<protein>
    <submittedName>
        <fullName evidence="6">tRNA uridine(34) 5-carboxymethylaminomethyl modification radical SAM/GNAT enzyme Elp3</fullName>
    </submittedName>
</protein>
<evidence type="ECO:0000256" key="1">
    <source>
        <dbReference type="ARBA" id="ARBA00022485"/>
    </source>
</evidence>
<dbReference type="GO" id="GO:0005737">
    <property type="term" value="C:cytoplasm"/>
    <property type="evidence" value="ECO:0007669"/>
    <property type="project" value="TreeGrafter"/>
</dbReference>
<evidence type="ECO:0000256" key="2">
    <source>
        <dbReference type="ARBA" id="ARBA00022691"/>
    </source>
</evidence>
<keyword evidence="4" id="KW-0408">Iron</keyword>
<feature type="non-terminal residue" evidence="6">
    <location>
        <position position="135"/>
    </location>
</feature>
<keyword evidence="1" id="KW-0004">4Fe-4S</keyword>
<proteinExistence type="predicted"/>
<accession>A0A8T4C762</accession>
<evidence type="ECO:0000313" key="6">
    <source>
        <dbReference type="EMBL" id="MBM3282014.1"/>
    </source>
</evidence>
<comment type="caution">
    <text evidence="6">The sequence shown here is derived from an EMBL/GenBank/DDBJ whole genome shotgun (WGS) entry which is preliminary data.</text>
</comment>
<keyword evidence="3" id="KW-0479">Metal-binding</keyword>
<keyword evidence="2" id="KW-0949">S-adenosyl-L-methionine</keyword>
<dbReference type="GO" id="GO:0051539">
    <property type="term" value="F:4 iron, 4 sulfur cluster binding"/>
    <property type="evidence" value="ECO:0007669"/>
    <property type="project" value="UniProtKB-KW"/>
</dbReference>
<dbReference type="PANTHER" id="PTHR11135">
    <property type="entry name" value="HISTONE ACETYLTRANSFERASE-RELATED"/>
    <property type="match status" value="1"/>
</dbReference>
<dbReference type="PANTHER" id="PTHR11135:SF0">
    <property type="entry name" value="ELONGATOR COMPLEX PROTEIN 3"/>
    <property type="match status" value="1"/>
</dbReference>
<reference evidence="6" key="1">
    <citation type="submission" date="2019-03" db="EMBL/GenBank/DDBJ databases">
        <title>Lake Tanganyika Metagenome-Assembled Genomes (MAGs).</title>
        <authorList>
            <person name="Tran P."/>
        </authorList>
    </citation>
    <scope>NUCLEOTIDE SEQUENCE</scope>
    <source>
        <strain evidence="6">M_DeepCast_50m_m2_156</strain>
    </source>
</reference>